<keyword evidence="2" id="KW-1185">Reference proteome</keyword>
<dbReference type="EMBL" id="VSRR010078299">
    <property type="protein sequence ID" value="MPC88607.1"/>
    <property type="molecule type" value="Genomic_DNA"/>
</dbReference>
<proteinExistence type="predicted"/>
<comment type="caution">
    <text evidence="1">The sequence shown here is derived from an EMBL/GenBank/DDBJ whole genome shotgun (WGS) entry which is preliminary data.</text>
</comment>
<organism evidence="1 2">
    <name type="scientific">Portunus trituberculatus</name>
    <name type="common">Swimming crab</name>
    <name type="synonym">Neptunus trituberculatus</name>
    <dbReference type="NCBI Taxonomy" id="210409"/>
    <lineage>
        <taxon>Eukaryota</taxon>
        <taxon>Metazoa</taxon>
        <taxon>Ecdysozoa</taxon>
        <taxon>Arthropoda</taxon>
        <taxon>Crustacea</taxon>
        <taxon>Multicrustacea</taxon>
        <taxon>Malacostraca</taxon>
        <taxon>Eumalacostraca</taxon>
        <taxon>Eucarida</taxon>
        <taxon>Decapoda</taxon>
        <taxon>Pleocyemata</taxon>
        <taxon>Brachyura</taxon>
        <taxon>Eubrachyura</taxon>
        <taxon>Portunoidea</taxon>
        <taxon>Portunidae</taxon>
        <taxon>Portuninae</taxon>
        <taxon>Portunus</taxon>
    </lineage>
</organism>
<evidence type="ECO:0000313" key="1">
    <source>
        <dbReference type="EMBL" id="MPC88607.1"/>
    </source>
</evidence>
<evidence type="ECO:0000313" key="2">
    <source>
        <dbReference type="Proteomes" id="UP000324222"/>
    </source>
</evidence>
<reference evidence="1 2" key="1">
    <citation type="submission" date="2019-05" db="EMBL/GenBank/DDBJ databases">
        <title>Another draft genome of Portunus trituberculatus and its Hox gene families provides insights of decapod evolution.</title>
        <authorList>
            <person name="Jeong J.-H."/>
            <person name="Song I."/>
            <person name="Kim S."/>
            <person name="Choi T."/>
            <person name="Kim D."/>
            <person name="Ryu S."/>
            <person name="Kim W."/>
        </authorList>
    </citation>
    <scope>NUCLEOTIDE SEQUENCE [LARGE SCALE GENOMIC DNA]</scope>
    <source>
        <tissue evidence="1">Muscle</tissue>
    </source>
</reference>
<accession>A0A5B7J4W9</accession>
<gene>
    <name evidence="1" type="ORF">E2C01_083522</name>
</gene>
<name>A0A5B7J4W9_PORTR</name>
<sequence>MGTALLDRLVEEEKQQCPVCCGNQISSRVGGSSLSKTVGVIVFIMQRGVRRQIKLSTKLWHCDKDKANKGWYSVRQGGEAQDTKDGPGVVIGI</sequence>
<protein>
    <submittedName>
        <fullName evidence="1">Uncharacterized protein</fullName>
    </submittedName>
</protein>
<dbReference type="Proteomes" id="UP000324222">
    <property type="component" value="Unassembled WGS sequence"/>
</dbReference>
<dbReference type="AlphaFoldDB" id="A0A5B7J4W9"/>